<comment type="subcellular location">
    <subcellularLocation>
        <location evidence="1">Nucleus</location>
    </subcellularLocation>
</comment>
<feature type="region of interest" description="Disordered" evidence="7">
    <location>
        <begin position="347"/>
        <end position="374"/>
    </location>
</feature>
<feature type="region of interest" description="Disordered" evidence="7">
    <location>
        <begin position="1"/>
        <end position="69"/>
    </location>
</feature>
<dbReference type="Pfam" id="PF03106">
    <property type="entry name" value="WRKY"/>
    <property type="match status" value="2"/>
</dbReference>
<keyword evidence="5" id="KW-0804">Transcription</keyword>
<sequence>MVGNPELSDGDLGGRGAAGGPPAPDMPVEGCGAGSGGWKGEEMSGKEGRPDPGVSGLAGANGARYKSMPPARLPITRAPCLTIPPGFSPSALLESPVLLTNMKAEPSPTTGTLNLSSIIDKTVCSYTLSSAKDASNVSAYDGGNSGDFEFKPHVPASYNLGLSSLRSLGSVGIIQAVQEPPVQNQSRSQDRNCITCNNELAPLASAPNSTTKVSNLQSSLPAEAASGDLQLTKCSEQSSQMSQSDPSEPTPSSLLEKSSEDGYNWRKYGQKHVKGSEYPRSYYKCTHPNCEMKKQIERSHDGQITGIIYIGKHDHPKPHPNRRLAAGAILSCQEAEKTDNFSSLMCAEDESTSASGPTSHQADPNSTTELSPASISENDVKVGCGQSDNCDEVAGDADLESKRRKIEINNNDAASIGKMNHEPRVVVQTLSEVDILDDGYRWRKYGQKVVKGNPNPRSYYKCTSAGCPVRKHVERASHDPKAVITTYEGKHNHDVPAAKTANHEASGSMVRDGGNSLSIHASAALNGMMSMRRFTHPFIQMESNTISLDLGVGISPIQSEITNGKQQCLENFQIQHHQPQCVDSGNLAIQTTPLSNFHGSSHARIYPSGEDKGEGFTFKATPVSSDMYYSTAGNLVMGP</sequence>
<dbReference type="InterPro" id="IPR036576">
    <property type="entry name" value="WRKY_dom_sf"/>
</dbReference>
<dbReference type="FunFam" id="2.20.25.80:FF:000006">
    <property type="entry name" value="WRKY transcription factor"/>
    <property type="match status" value="1"/>
</dbReference>
<dbReference type="OrthoDB" id="771494at2759"/>
<dbReference type="SMART" id="SM00774">
    <property type="entry name" value="WRKY"/>
    <property type="match status" value="2"/>
</dbReference>
<dbReference type="AlphaFoldDB" id="A0A9E7EEY2"/>
<keyword evidence="6" id="KW-0539">Nucleus</keyword>
<dbReference type="GO" id="GO:0005634">
    <property type="term" value="C:nucleus"/>
    <property type="evidence" value="ECO:0007669"/>
    <property type="project" value="UniProtKB-SubCell"/>
</dbReference>
<feature type="compositionally biased region" description="Polar residues" evidence="7">
    <location>
        <begin position="232"/>
        <end position="256"/>
    </location>
</feature>
<reference evidence="9" key="1">
    <citation type="submission" date="2022-05" db="EMBL/GenBank/DDBJ databases">
        <title>The Musa troglodytarum L. genome provides insights into the mechanism of non-climacteric behaviour and enrichment of carotenoids.</title>
        <authorList>
            <person name="Wang J."/>
        </authorList>
    </citation>
    <scope>NUCLEOTIDE SEQUENCE</scope>
    <source>
        <tissue evidence="9">Leaf</tissue>
    </source>
</reference>
<keyword evidence="2" id="KW-0677">Repeat</keyword>
<protein>
    <submittedName>
        <fullName evidence="9">WRKY transcription factor</fullName>
    </submittedName>
</protein>
<dbReference type="SUPFAM" id="SSF118290">
    <property type="entry name" value="WRKY DNA-binding domain"/>
    <property type="match status" value="2"/>
</dbReference>
<keyword evidence="10" id="KW-1185">Reference proteome</keyword>
<feature type="domain" description="WRKY" evidence="8">
    <location>
        <begin position="431"/>
        <end position="496"/>
    </location>
</feature>
<evidence type="ECO:0000256" key="3">
    <source>
        <dbReference type="ARBA" id="ARBA00023015"/>
    </source>
</evidence>
<evidence type="ECO:0000256" key="7">
    <source>
        <dbReference type="SAM" id="MobiDB-lite"/>
    </source>
</evidence>
<dbReference type="Gene3D" id="2.20.25.80">
    <property type="entry name" value="WRKY domain"/>
    <property type="match status" value="2"/>
</dbReference>
<feature type="domain" description="WRKY" evidence="8">
    <location>
        <begin position="260"/>
        <end position="318"/>
    </location>
</feature>
<dbReference type="Proteomes" id="UP001055439">
    <property type="component" value="Chromosome 1"/>
</dbReference>
<feature type="compositionally biased region" description="Polar residues" evidence="7">
    <location>
        <begin position="352"/>
        <end position="374"/>
    </location>
</feature>
<proteinExistence type="predicted"/>
<evidence type="ECO:0000256" key="5">
    <source>
        <dbReference type="ARBA" id="ARBA00023163"/>
    </source>
</evidence>
<dbReference type="InterPro" id="IPR003657">
    <property type="entry name" value="WRKY_dom"/>
</dbReference>
<accession>A0A9E7EEY2</accession>
<dbReference type="EMBL" id="CP097502">
    <property type="protein sequence ID" value="URD75698.1"/>
    <property type="molecule type" value="Genomic_DNA"/>
</dbReference>
<keyword evidence="4" id="KW-0238">DNA-binding</keyword>
<evidence type="ECO:0000259" key="8">
    <source>
        <dbReference type="PROSITE" id="PS50811"/>
    </source>
</evidence>
<evidence type="ECO:0000313" key="10">
    <source>
        <dbReference type="Proteomes" id="UP001055439"/>
    </source>
</evidence>
<dbReference type="PROSITE" id="PS50811">
    <property type="entry name" value="WRKY"/>
    <property type="match status" value="2"/>
</dbReference>
<name>A0A9E7EEY2_9LILI</name>
<dbReference type="InterPro" id="IPR044810">
    <property type="entry name" value="WRKY_plant"/>
</dbReference>
<evidence type="ECO:0000256" key="6">
    <source>
        <dbReference type="ARBA" id="ARBA00023242"/>
    </source>
</evidence>
<keyword evidence="3" id="KW-0805">Transcription regulation</keyword>
<evidence type="ECO:0000256" key="4">
    <source>
        <dbReference type="ARBA" id="ARBA00023125"/>
    </source>
</evidence>
<organism evidence="9 10">
    <name type="scientific">Musa troglodytarum</name>
    <name type="common">fe'i banana</name>
    <dbReference type="NCBI Taxonomy" id="320322"/>
    <lineage>
        <taxon>Eukaryota</taxon>
        <taxon>Viridiplantae</taxon>
        <taxon>Streptophyta</taxon>
        <taxon>Embryophyta</taxon>
        <taxon>Tracheophyta</taxon>
        <taxon>Spermatophyta</taxon>
        <taxon>Magnoliopsida</taxon>
        <taxon>Liliopsida</taxon>
        <taxon>Zingiberales</taxon>
        <taxon>Musaceae</taxon>
        <taxon>Musa</taxon>
    </lineage>
</organism>
<evidence type="ECO:0000256" key="1">
    <source>
        <dbReference type="ARBA" id="ARBA00004123"/>
    </source>
</evidence>
<dbReference type="GO" id="GO:0043565">
    <property type="term" value="F:sequence-specific DNA binding"/>
    <property type="evidence" value="ECO:0007669"/>
    <property type="project" value="InterPro"/>
</dbReference>
<dbReference type="FunFam" id="2.20.25.80:FF:000001">
    <property type="entry name" value="WRKY transcription factor 33"/>
    <property type="match status" value="1"/>
</dbReference>
<gene>
    <name evidence="9" type="ORF">MUK42_37740</name>
</gene>
<feature type="region of interest" description="Disordered" evidence="7">
    <location>
        <begin position="232"/>
        <end position="261"/>
    </location>
</feature>
<feature type="compositionally biased region" description="Basic and acidic residues" evidence="7">
    <location>
        <begin position="39"/>
        <end position="50"/>
    </location>
</feature>
<dbReference type="PANTHER" id="PTHR31221">
    <property type="entry name" value="WRKY TRANSCRIPTION FACTOR PROTEIN 1-RELATED"/>
    <property type="match status" value="1"/>
</dbReference>
<evidence type="ECO:0000256" key="2">
    <source>
        <dbReference type="ARBA" id="ARBA00022737"/>
    </source>
</evidence>
<dbReference type="GO" id="GO:0003700">
    <property type="term" value="F:DNA-binding transcription factor activity"/>
    <property type="evidence" value="ECO:0007669"/>
    <property type="project" value="InterPro"/>
</dbReference>
<evidence type="ECO:0000313" key="9">
    <source>
        <dbReference type="EMBL" id="URD75698.1"/>
    </source>
</evidence>
<dbReference type="PANTHER" id="PTHR31221:SF193">
    <property type="entry name" value="WRKY TRANSCRIPTION FACTOR PROTEIN 1-RELATED"/>
    <property type="match status" value="1"/>
</dbReference>